<sequence length="392" mass="42766">MAQDPEKKFFATAISRWFFGISTLLMLYLGYLLIQPFLMPIFLAVVLVVVGWPLHMGVLRLVGPKRQHLAAAVTVFVFTVIIVMPLYFIVGIISEQALGLYNTVSNMVQGGGLQESLKHGMDLLNPFFDKLNETMGISKAEVFTQVGELVRRVSNLLYSNLTGLLRGITNLVIDFFLMLLVAFYLFIDGRRAADRLLSLSPMPSSLNHKIRDEVLGTMRATLTGTVVMSLLQGILGGVGFWIFGVPNSPFWGTVMVFASVVPIFGTAVVWVPGGLFLLLSGMTQAGVGVMIWCLVAALVCDNLIKPKLLGNVTHLHPLMIFFAVLGGLLLFGVVGLVLGPMVLALMLSLLEVYRLHFVPEDSDLAHCSDPPEEPAAPPAEPQTPTAKPQQES</sequence>
<evidence type="ECO:0000256" key="3">
    <source>
        <dbReference type="ARBA" id="ARBA00022692"/>
    </source>
</evidence>
<dbReference type="AlphaFoldDB" id="A0AAU9EFD7"/>
<dbReference type="Proteomes" id="UP001366166">
    <property type="component" value="Chromosome"/>
</dbReference>
<feature type="transmembrane region" description="Helical" evidence="7">
    <location>
        <begin position="69"/>
        <end position="93"/>
    </location>
</feature>
<dbReference type="GO" id="GO:0016020">
    <property type="term" value="C:membrane"/>
    <property type="evidence" value="ECO:0007669"/>
    <property type="project" value="UniProtKB-SubCell"/>
</dbReference>
<feature type="transmembrane region" description="Helical" evidence="7">
    <location>
        <begin position="37"/>
        <end position="62"/>
    </location>
</feature>
<keyword evidence="9" id="KW-1185">Reference proteome</keyword>
<evidence type="ECO:0000256" key="7">
    <source>
        <dbReference type="SAM" id="Phobius"/>
    </source>
</evidence>
<proteinExistence type="inferred from homology"/>
<evidence type="ECO:0000256" key="6">
    <source>
        <dbReference type="SAM" id="MobiDB-lite"/>
    </source>
</evidence>
<dbReference type="PANTHER" id="PTHR21716">
    <property type="entry name" value="TRANSMEMBRANE PROTEIN"/>
    <property type="match status" value="1"/>
</dbReference>
<accession>A0AAU9EFD7</accession>
<comment type="similarity">
    <text evidence="2">Belongs to the autoinducer-2 exporter (AI-2E) (TC 2.A.86) family.</text>
</comment>
<dbReference type="InterPro" id="IPR002549">
    <property type="entry name" value="AI-2E-like"/>
</dbReference>
<feature type="transmembrane region" description="Helical" evidence="7">
    <location>
        <begin position="276"/>
        <end position="299"/>
    </location>
</feature>
<comment type="subcellular location">
    <subcellularLocation>
        <location evidence="1">Membrane</location>
        <topology evidence="1">Multi-pass membrane protein</topology>
    </subcellularLocation>
</comment>
<evidence type="ECO:0000313" key="8">
    <source>
        <dbReference type="EMBL" id="BEQ15232.1"/>
    </source>
</evidence>
<dbReference type="EMBL" id="AP028679">
    <property type="protein sequence ID" value="BEQ15232.1"/>
    <property type="molecule type" value="Genomic_DNA"/>
</dbReference>
<evidence type="ECO:0000256" key="4">
    <source>
        <dbReference type="ARBA" id="ARBA00022989"/>
    </source>
</evidence>
<feature type="transmembrane region" description="Helical" evidence="7">
    <location>
        <begin position="220"/>
        <end position="244"/>
    </location>
</feature>
<gene>
    <name evidence="8" type="ORF">FAK_22980</name>
</gene>
<feature type="compositionally biased region" description="Low complexity" evidence="6">
    <location>
        <begin position="382"/>
        <end position="392"/>
    </location>
</feature>
<feature type="transmembrane region" description="Helical" evidence="7">
    <location>
        <begin position="250"/>
        <end position="271"/>
    </location>
</feature>
<feature type="transmembrane region" description="Helical" evidence="7">
    <location>
        <begin position="319"/>
        <end position="347"/>
    </location>
</feature>
<dbReference type="KEGG" id="dmp:FAK_22980"/>
<evidence type="ECO:0000256" key="5">
    <source>
        <dbReference type="ARBA" id="ARBA00023136"/>
    </source>
</evidence>
<organism evidence="8 9">
    <name type="scientific">Desulfoferula mesophila</name>
    <dbReference type="NCBI Taxonomy" id="3058419"/>
    <lineage>
        <taxon>Bacteria</taxon>
        <taxon>Pseudomonadati</taxon>
        <taxon>Thermodesulfobacteriota</taxon>
        <taxon>Desulfarculia</taxon>
        <taxon>Desulfarculales</taxon>
        <taxon>Desulfarculaceae</taxon>
        <taxon>Desulfoferula</taxon>
    </lineage>
</organism>
<feature type="transmembrane region" description="Helical" evidence="7">
    <location>
        <begin position="164"/>
        <end position="187"/>
    </location>
</feature>
<dbReference type="RefSeq" id="WP_338599359.1">
    <property type="nucleotide sequence ID" value="NZ_AP028679.1"/>
</dbReference>
<dbReference type="PANTHER" id="PTHR21716:SF4">
    <property type="entry name" value="TRANSMEMBRANE PROTEIN 245"/>
    <property type="match status" value="1"/>
</dbReference>
<keyword evidence="4 7" id="KW-1133">Transmembrane helix</keyword>
<dbReference type="Pfam" id="PF01594">
    <property type="entry name" value="AI-2E_transport"/>
    <property type="match status" value="1"/>
</dbReference>
<name>A0AAU9EFD7_9BACT</name>
<keyword evidence="5 7" id="KW-0472">Membrane</keyword>
<feature type="region of interest" description="Disordered" evidence="6">
    <location>
        <begin position="364"/>
        <end position="392"/>
    </location>
</feature>
<evidence type="ECO:0000256" key="2">
    <source>
        <dbReference type="ARBA" id="ARBA00009773"/>
    </source>
</evidence>
<evidence type="ECO:0000313" key="9">
    <source>
        <dbReference type="Proteomes" id="UP001366166"/>
    </source>
</evidence>
<protein>
    <submittedName>
        <fullName evidence="8">AI-2E family transporter</fullName>
    </submittedName>
</protein>
<feature type="transmembrane region" description="Helical" evidence="7">
    <location>
        <begin position="9"/>
        <end position="31"/>
    </location>
</feature>
<keyword evidence="3 7" id="KW-0812">Transmembrane</keyword>
<reference evidence="9" key="1">
    <citation type="journal article" date="2023" name="Arch. Microbiol.">
        <title>Desulfoferula mesophilus gen. nov. sp. nov., a mesophilic sulfate-reducing bacterium isolated from a brackish lake sediment.</title>
        <authorList>
            <person name="Watanabe T."/>
            <person name="Yabe T."/>
            <person name="Tsuji J.M."/>
            <person name="Fukui M."/>
        </authorList>
    </citation>
    <scope>NUCLEOTIDE SEQUENCE [LARGE SCALE GENOMIC DNA]</scope>
    <source>
        <strain evidence="9">12FAK</strain>
    </source>
</reference>
<evidence type="ECO:0000256" key="1">
    <source>
        <dbReference type="ARBA" id="ARBA00004141"/>
    </source>
</evidence>